<feature type="domain" description="Glycosyl transferase family 1" evidence="1">
    <location>
        <begin position="212"/>
        <end position="379"/>
    </location>
</feature>
<dbReference type="Proteomes" id="UP000006056">
    <property type="component" value="Chromosome"/>
</dbReference>
<gene>
    <name evidence="2" type="ordered locus">Terro_1454</name>
</gene>
<dbReference type="GO" id="GO:0016757">
    <property type="term" value="F:glycosyltransferase activity"/>
    <property type="evidence" value="ECO:0007669"/>
    <property type="project" value="InterPro"/>
</dbReference>
<protein>
    <submittedName>
        <fullName evidence="2">Glycosyltransferase</fullName>
    </submittedName>
</protein>
<evidence type="ECO:0000313" key="3">
    <source>
        <dbReference type="Proteomes" id="UP000006056"/>
    </source>
</evidence>
<dbReference type="PANTHER" id="PTHR45947:SF3">
    <property type="entry name" value="SULFOQUINOVOSYL TRANSFERASE SQD2"/>
    <property type="match status" value="1"/>
</dbReference>
<dbReference type="OrthoDB" id="9795068at2"/>
<dbReference type="eggNOG" id="COG0438">
    <property type="taxonomic scope" value="Bacteria"/>
</dbReference>
<dbReference type="KEGG" id="trs:Terro_1454"/>
<dbReference type="InterPro" id="IPR001296">
    <property type="entry name" value="Glyco_trans_1"/>
</dbReference>
<proteinExistence type="predicted"/>
<dbReference type="PATRIC" id="fig|926566.3.peg.1436"/>
<organism evidence="2 3">
    <name type="scientific">Terriglobus roseus (strain DSM 18391 / NRRL B-41598 / KBS 63)</name>
    <dbReference type="NCBI Taxonomy" id="926566"/>
    <lineage>
        <taxon>Bacteria</taxon>
        <taxon>Pseudomonadati</taxon>
        <taxon>Acidobacteriota</taxon>
        <taxon>Terriglobia</taxon>
        <taxon>Terriglobales</taxon>
        <taxon>Acidobacteriaceae</taxon>
        <taxon>Terriglobus</taxon>
    </lineage>
</organism>
<keyword evidence="2" id="KW-0808">Transferase</keyword>
<evidence type="ECO:0000259" key="1">
    <source>
        <dbReference type="Pfam" id="PF00534"/>
    </source>
</evidence>
<dbReference type="RefSeq" id="WP_014785330.1">
    <property type="nucleotide sequence ID" value="NC_018014.1"/>
</dbReference>
<reference evidence="2 3" key="1">
    <citation type="submission" date="2012-06" db="EMBL/GenBank/DDBJ databases">
        <title>Complete genome of Terriglobus roseus DSM 18391.</title>
        <authorList>
            <consortium name="US DOE Joint Genome Institute (JGI-PGF)"/>
            <person name="Lucas S."/>
            <person name="Copeland A."/>
            <person name="Lapidus A."/>
            <person name="Glavina del Rio T."/>
            <person name="Dalin E."/>
            <person name="Tice H."/>
            <person name="Bruce D."/>
            <person name="Goodwin L."/>
            <person name="Pitluck S."/>
            <person name="Peters L."/>
            <person name="Mikhailova N."/>
            <person name="Munk A.C.C."/>
            <person name="Kyrpides N."/>
            <person name="Mavromatis K."/>
            <person name="Ivanova N."/>
            <person name="Brettin T."/>
            <person name="Detter J.C."/>
            <person name="Han C."/>
            <person name="Larimer F."/>
            <person name="Land M."/>
            <person name="Hauser L."/>
            <person name="Markowitz V."/>
            <person name="Cheng J.-F."/>
            <person name="Hugenholtz P."/>
            <person name="Woyke T."/>
            <person name="Wu D."/>
            <person name="Brambilla E."/>
            <person name="Klenk H.-P."/>
            <person name="Eisen J.A."/>
        </authorList>
    </citation>
    <scope>NUCLEOTIDE SEQUENCE [LARGE SCALE GENOMIC DNA]</scope>
    <source>
        <strain evidence="3">DSM 18391 / NRRL B-41598 / KBS 63</strain>
    </source>
</reference>
<sequence length="410" mass="45841">MEGVHRRIRLAYVVSHPIQYQAKLLRLIAADPGIDLTVFFCSDLSLRSYKDPGFGVSVTWDVPLTEGYRSVVLPRWRDTNKLSPTRPIARGIFRGLLRGIDGEPFDALWVHGYSTVNSLHAMLAAKALGIPVLLRAESWLADRTRSHTTLLIKQLYFDGLKMLVDAVLPIGSRNATYWTHYFGADFPAFTMPYAVDNEYFATRAEAATRNRAELQTEFNLDPSRPVILFASKLQERKHADHLLEAYLQLRVQTSLDPYLLIVGDGETRAQLEQRASASGVEGIRFLGFRNQSELPRFFDLSTVFVLPSRHEAWGLITNEAMAAGLPVIVSDDVGCAVDLVRNGENGYVYPLGDIAALRNALAATLAPGRRESMGERGREILSRWSYREDLVALKAALQRVTKLPIQKISG</sequence>
<accession>I3ZEU3</accession>
<dbReference type="STRING" id="926566.Terro_1454"/>
<dbReference type="EMBL" id="CP003379">
    <property type="protein sequence ID" value="AFL87761.1"/>
    <property type="molecule type" value="Genomic_DNA"/>
</dbReference>
<dbReference type="SUPFAM" id="SSF53756">
    <property type="entry name" value="UDP-Glycosyltransferase/glycogen phosphorylase"/>
    <property type="match status" value="1"/>
</dbReference>
<name>I3ZEU3_TERRK</name>
<dbReference type="Gene3D" id="3.40.50.2000">
    <property type="entry name" value="Glycogen Phosphorylase B"/>
    <property type="match status" value="2"/>
</dbReference>
<dbReference type="InterPro" id="IPR050194">
    <property type="entry name" value="Glycosyltransferase_grp1"/>
</dbReference>
<dbReference type="CDD" id="cd03801">
    <property type="entry name" value="GT4_PimA-like"/>
    <property type="match status" value="1"/>
</dbReference>
<dbReference type="PANTHER" id="PTHR45947">
    <property type="entry name" value="SULFOQUINOVOSYL TRANSFERASE SQD2"/>
    <property type="match status" value="1"/>
</dbReference>
<dbReference type="AlphaFoldDB" id="I3ZEU3"/>
<evidence type="ECO:0000313" key="2">
    <source>
        <dbReference type="EMBL" id="AFL87761.1"/>
    </source>
</evidence>
<keyword evidence="3" id="KW-1185">Reference proteome</keyword>
<dbReference type="HOGENOM" id="CLU_009583_5_0_0"/>
<dbReference type="Pfam" id="PF00534">
    <property type="entry name" value="Glycos_transf_1"/>
    <property type="match status" value="1"/>
</dbReference>